<evidence type="ECO:0000313" key="2">
    <source>
        <dbReference type="EMBL" id="NMO16566.1"/>
    </source>
</evidence>
<dbReference type="AlphaFoldDB" id="A0A848LDP1"/>
<keyword evidence="1" id="KW-1133">Transmembrane helix</keyword>
<keyword evidence="3" id="KW-1185">Reference proteome</keyword>
<feature type="transmembrane region" description="Helical" evidence="1">
    <location>
        <begin position="143"/>
        <end position="165"/>
    </location>
</feature>
<feature type="transmembrane region" description="Helical" evidence="1">
    <location>
        <begin position="99"/>
        <end position="123"/>
    </location>
</feature>
<protein>
    <recommendedName>
        <fullName evidence="4">DUF1449 family protein</fullName>
    </recommendedName>
</protein>
<feature type="transmembrane region" description="Helical" evidence="1">
    <location>
        <begin position="6"/>
        <end position="29"/>
    </location>
</feature>
<proteinExistence type="predicted"/>
<reference evidence="2 3" key="1">
    <citation type="submission" date="2020-04" db="EMBL/GenBank/DDBJ databases">
        <title>Draft genome of Pyxidicoccus fallax type strain.</title>
        <authorList>
            <person name="Whitworth D.E."/>
        </authorList>
    </citation>
    <scope>NUCLEOTIDE SEQUENCE [LARGE SCALE GENOMIC DNA]</scope>
    <source>
        <strain evidence="2 3">DSM 14698</strain>
    </source>
</reference>
<keyword evidence="1" id="KW-0472">Membrane</keyword>
<dbReference type="Proteomes" id="UP000518300">
    <property type="component" value="Unassembled WGS sequence"/>
</dbReference>
<evidence type="ECO:0008006" key="4">
    <source>
        <dbReference type="Google" id="ProtNLM"/>
    </source>
</evidence>
<evidence type="ECO:0000256" key="1">
    <source>
        <dbReference type="SAM" id="Phobius"/>
    </source>
</evidence>
<keyword evidence="1" id="KW-0812">Transmembrane</keyword>
<organism evidence="2 3">
    <name type="scientific">Pyxidicoccus fallax</name>
    <dbReference type="NCBI Taxonomy" id="394095"/>
    <lineage>
        <taxon>Bacteria</taxon>
        <taxon>Pseudomonadati</taxon>
        <taxon>Myxococcota</taxon>
        <taxon>Myxococcia</taxon>
        <taxon>Myxococcales</taxon>
        <taxon>Cystobacterineae</taxon>
        <taxon>Myxococcaceae</taxon>
        <taxon>Pyxidicoccus</taxon>
    </lineage>
</organism>
<name>A0A848LDP1_9BACT</name>
<dbReference type="EMBL" id="JABBJJ010000071">
    <property type="protein sequence ID" value="NMO16566.1"/>
    <property type="molecule type" value="Genomic_DNA"/>
</dbReference>
<gene>
    <name evidence="2" type="ORF">HG543_17125</name>
</gene>
<dbReference type="RefSeq" id="WP_169345853.1">
    <property type="nucleotide sequence ID" value="NZ_JABBJJ010000071.1"/>
</dbReference>
<sequence>MDSFLTAILAFPTAIFTIALGVVLTYWLFVIVGAVGIDLLDGNLDFEAGGKALGGAIEGGGKALGGAIEGGGKALGGAVEGGGKALGAHDHDAHVDGGILSALGFAGIPLTVSVSLVSFISWFLSVWSAQPVHAALGQMLPSWLISTVLGLLCFMVGTVSAGVAVRPLRPVFVAKKAPGRDSLMGRVCTISSGSVTDENGHATFEDGGAGVILNVVCSKSNGLKRGEPALILSYDSTRDVYEVEPVDWLVPEELEQLRDPVKAAALARVRSQG</sequence>
<comment type="caution">
    <text evidence="2">The sequence shown here is derived from an EMBL/GenBank/DDBJ whole genome shotgun (WGS) entry which is preliminary data.</text>
</comment>
<accession>A0A848LDP1</accession>
<evidence type="ECO:0000313" key="3">
    <source>
        <dbReference type="Proteomes" id="UP000518300"/>
    </source>
</evidence>